<evidence type="ECO:0000256" key="2">
    <source>
        <dbReference type="PIRSR" id="PIRSR640198-2"/>
    </source>
</evidence>
<dbReference type="InterPro" id="IPR036597">
    <property type="entry name" value="Fido-like_dom_sf"/>
</dbReference>
<feature type="binding site" evidence="2">
    <location>
        <begin position="274"/>
        <end position="281"/>
    </location>
    <ligand>
        <name>ATP</name>
        <dbReference type="ChEBI" id="CHEBI:30616"/>
    </ligand>
</feature>
<dbReference type="Proteomes" id="UP000005778">
    <property type="component" value="Chromosome"/>
</dbReference>
<dbReference type="Pfam" id="PF02661">
    <property type="entry name" value="Fic"/>
    <property type="match status" value="1"/>
</dbReference>
<dbReference type="AlphaFoldDB" id="I5B3Y0"/>
<evidence type="ECO:0000256" key="1">
    <source>
        <dbReference type="PIRSR" id="PIRSR640198-1"/>
    </source>
</evidence>
<reference evidence="5 6" key="1">
    <citation type="submission" date="2011-09" db="EMBL/GenBank/DDBJ databases">
        <authorList>
            <consortium name="US DOE Joint Genome Institute (JGI-PGF)"/>
            <person name="Lucas S."/>
            <person name="Han J."/>
            <person name="Lapidus A."/>
            <person name="Cheng J.-F."/>
            <person name="Goodwin L."/>
            <person name="Pitluck S."/>
            <person name="Peters L."/>
            <person name="Land M.L."/>
            <person name="Hauser L."/>
            <person name="Orellana R."/>
            <person name="Lovley D."/>
            <person name="Woyke T.J."/>
        </authorList>
    </citation>
    <scope>NUCLEOTIDE SEQUENCE [LARGE SCALE GENOMIC DNA]</scope>
    <source>
        <strain evidence="5 6">2ac9</strain>
    </source>
</reference>
<keyword evidence="3" id="KW-0175">Coiled coil</keyword>
<feature type="domain" description="Fido" evidence="4">
    <location>
        <begin position="180"/>
        <end position="350"/>
    </location>
</feature>
<keyword evidence="2" id="KW-0547">Nucleotide-binding</keyword>
<evidence type="ECO:0000313" key="5">
    <source>
        <dbReference type="EMBL" id="EIM64193.1"/>
    </source>
</evidence>
<dbReference type="EMBL" id="CM001488">
    <property type="protein sequence ID" value="EIM64193.1"/>
    <property type="molecule type" value="Genomic_DNA"/>
</dbReference>
<sequence length="445" mass="51722">MKIPVSPPDFIKTITERRELFAKAFDASITDEKGRYLHWDKLRHLTPPDELTSEEWWAIIRFKRQNLFTTLPLYDKSNQPFKFCTPDAVNRDLHWLDMNAAGTITANQPIANQGMQNTYLIKSLVEEAINSSQLEGASTTRHVAKEMIRQGRGPKDKSEQMILNNFHAMQFIREFKDDELTPSFLFELHRILTEKTLDDPEKAGVFRSENDKVYVSDHTGYNILHSPPNASELKKRLESLCKFANYKSDAGFIHPVIRAIILHFMLAYDHPFVDGNGRTARALFYWSMISQGYWLSEFISISRIMKLAPVQYGRAFLYTETDDNDATYFIIHQLEVIRNAIQDLHAYLEKKTKDIEEAQETLRSAKHLGGKLNFRQLAILRHALKNPRFIYNINEHRNSHGISYETARKDLLYMSDTLNLLSKLKEGRTFIFISPSDLEERIKKS</sequence>
<dbReference type="SUPFAM" id="SSF140931">
    <property type="entry name" value="Fic-like"/>
    <property type="match status" value="1"/>
</dbReference>
<dbReference type="Gene3D" id="1.10.3290.10">
    <property type="entry name" value="Fido-like domain"/>
    <property type="match status" value="1"/>
</dbReference>
<dbReference type="PROSITE" id="PS51459">
    <property type="entry name" value="FIDO"/>
    <property type="match status" value="1"/>
</dbReference>
<evidence type="ECO:0000259" key="4">
    <source>
        <dbReference type="PROSITE" id="PS51459"/>
    </source>
</evidence>
<evidence type="ECO:0000256" key="3">
    <source>
        <dbReference type="SAM" id="Coils"/>
    </source>
</evidence>
<feature type="binding site" evidence="2">
    <location>
        <begin position="215"/>
        <end position="218"/>
    </location>
    <ligand>
        <name>ATP</name>
        <dbReference type="ChEBI" id="CHEBI:30616"/>
    </ligand>
</feature>
<feature type="coiled-coil region" evidence="3">
    <location>
        <begin position="341"/>
        <end position="368"/>
    </location>
</feature>
<dbReference type="PANTHER" id="PTHR13504">
    <property type="entry name" value="FIDO DOMAIN-CONTAINING PROTEIN DDB_G0283145"/>
    <property type="match status" value="1"/>
</dbReference>
<proteinExistence type="predicted"/>
<evidence type="ECO:0000313" key="6">
    <source>
        <dbReference type="Proteomes" id="UP000005778"/>
    </source>
</evidence>
<protein>
    <recommendedName>
        <fullName evidence="4">Fido domain-containing protein</fullName>
    </recommendedName>
</protein>
<keyword evidence="6" id="KW-1185">Reference proteome</keyword>
<dbReference type="GO" id="GO:0005524">
    <property type="term" value="F:ATP binding"/>
    <property type="evidence" value="ECO:0007669"/>
    <property type="project" value="UniProtKB-KW"/>
</dbReference>
<dbReference type="RefSeq" id="WP_004073666.1">
    <property type="nucleotide sequence ID" value="NZ_CM001488.1"/>
</dbReference>
<keyword evidence="2" id="KW-0067">ATP-binding</keyword>
<accession>I5B3Y0</accession>
<dbReference type="InterPro" id="IPR003812">
    <property type="entry name" value="Fido"/>
</dbReference>
<reference evidence="5 6" key="2">
    <citation type="submission" date="2012-02" db="EMBL/GenBank/DDBJ databases">
        <title>Improved High-Quality Draft sequence of Desulfobacter postgatei 2ac9.</title>
        <authorList>
            <consortium name="US DOE Joint Genome Institute"/>
            <person name="Lucas S."/>
            <person name="Han J."/>
            <person name="Lapidus A."/>
            <person name="Cheng J.-F."/>
            <person name="Goodwin L."/>
            <person name="Pitluck S."/>
            <person name="Peters L."/>
            <person name="Ovchinnikova G."/>
            <person name="Held B."/>
            <person name="Detter J.C."/>
            <person name="Han C."/>
            <person name="Tapia R."/>
            <person name="Land M."/>
            <person name="Hauser L."/>
            <person name="Kyrpides N."/>
            <person name="Ivanova N."/>
            <person name="Pagani I."/>
            <person name="Orellana R."/>
            <person name="Lovley D."/>
            <person name="Woyke T."/>
        </authorList>
    </citation>
    <scope>NUCLEOTIDE SEQUENCE [LARGE SCALE GENOMIC DNA]</scope>
    <source>
        <strain evidence="5 6">2ac9</strain>
    </source>
</reference>
<dbReference type="eggNOG" id="COG3177">
    <property type="taxonomic scope" value="Bacteria"/>
</dbReference>
<name>I5B3Y0_9BACT</name>
<dbReference type="STRING" id="879212.DespoDRAFT_02328"/>
<organism evidence="5 6">
    <name type="scientific">Desulfobacter postgatei 2ac9</name>
    <dbReference type="NCBI Taxonomy" id="879212"/>
    <lineage>
        <taxon>Bacteria</taxon>
        <taxon>Pseudomonadati</taxon>
        <taxon>Thermodesulfobacteriota</taxon>
        <taxon>Desulfobacteria</taxon>
        <taxon>Desulfobacterales</taxon>
        <taxon>Desulfobacteraceae</taxon>
        <taxon>Desulfobacter</taxon>
    </lineage>
</organism>
<dbReference type="HOGENOM" id="CLU_038572_0_0_7"/>
<gene>
    <name evidence="5" type="ORF">DespoDRAFT_02328</name>
</gene>
<dbReference type="OrthoDB" id="9813719at2"/>
<feature type="active site" evidence="1">
    <location>
        <position position="270"/>
    </location>
</feature>
<dbReference type="InterPro" id="IPR040198">
    <property type="entry name" value="Fido_containing"/>
</dbReference>
<dbReference type="PANTHER" id="PTHR13504:SF38">
    <property type="entry name" value="FIDO DOMAIN-CONTAINING PROTEIN"/>
    <property type="match status" value="1"/>
</dbReference>